<accession>A0A2T0GSK9</accession>
<proteinExistence type="predicted"/>
<keyword evidence="2" id="KW-1185">Reference proteome</keyword>
<protein>
    <submittedName>
        <fullName evidence="1">Uncharacterized protein</fullName>
    </submittedName>
</protein>
<sequence length="74" mass="8039">MNVGPPGVSQHVETQAAMRMREAGVTHGAVTINNEMCSGRWRCERAIQAILPKGSVLDVWEPGATQPRRIEGQA</sequence>
<dbReference type="InParanoid" id="A0A2T0GSK9"/>
<dbReference type="InterPro" id="IPR032724">
    <property type="entry name" value="SCP1.201-like"/>
</dbReference>
<dbReference type="AlphaFoldDB" id="A0A2T0GSK9"/>
<dbReference type="EMBL" id="PVSR01000042">
    <property type="protein sequence ID" value="PRW62102.1"/>
    <property type="molecule type" value="Genomic_DNA"/>
</dbReference>
<dbReference type="Pfam" id="PF14428">
    <property type="entry name" value="DddA-like"/>
    <property type="match status" value="1"/>
</dbReference>
<dbReference type="Proteomes" id="UP000239352">
    <property type="component" value="Unassembled WGS sequence"/>
</dbReference>
<evidence type="ECO:0000313" key="2">
    <source>
        <dbReference type="Proteomes" id="UP000239352"/>
    </source>
</evidence>
<name>A0A2T0GSK9_ACTMO</name>
<comment type="caution">
    <text evidence="1">The sequence shown here is derived from an EMBL/GenBank/DDBJ whole genome shotgun (WGS) entry which is preliminary data.</text>
</comment>
<evidence type="ECO:0000313" key="1">
    <source>
        <dbReference type="EMBL" id="PRW62102.1"/>
    </source>
</evidence>
<reference evidence="1 2" key="1">
    <citation type="submission" date="2018-03" db="EMBL/GenBank/DDBJ databases">
        <title>Actinopolyspora mortivallis from Sahara, screening for active biomolecules.</title>
        <authorList>
            <person name="Selama O."/>
            <person name="Wellington E.M.H."/>
            <person name="Hacene H."/>
        </authorList>
    </citation>
    <scope>NUCLEOTIDE SEQUENCE [LARGE SCALE GENOMIC DNA]</scope>
    <source>
        <strain evidence="1 2">M5A</strain>
    </source>
</reference>
<gene>
    <name evidence="1" type="ORF">CEP50_17345</name>
</gene>
<organism evidence="1 2">
    <name type="scientific">Actinopolyspora mortivallis</name>
    <dbReference type="NCBI Taxonomy" id="33906"/>
    <lineage>
        <taxon>Bacteria</taxon>
        <taxon>Bacillati</taxon>
        <taxon>Actinomycetota</taxon>
        <taxon>Actinomycetes</taxon>
        <taxon>Actinopolysporales</taxon>
        <taxon>Actinopolysporaceae</taxon>
        <taxon>Actinopolyspora</taxon>
    </lineage>
</organism>